<dbReference type="Proteomes" id="UP000001567">
    <property type="component" value="Chromosome"/>
</dbReference>
<dbReference type="HOGENOM" id="CLU_2393005_0_0_2"/>
<dbReference type="STRING" id="340102.Pars_0118"/>
<dbReference type="EMBL" id="CP000660">
    <property type="protein sequence ID" value="ABP49733.1"/>
    <property type="molecule type" value="Genomic_DNA"/>
</dbReference>
<evidence type="ECO:0000313" key="2">
    <source>
        <dbReference type="Proteomes" id="UP000001567"/>
    </source>
</evidence>
<gene>
    <name evidence="1" type="ordered locus">Pars_0118</name>
</gene>
<sequence>MVTAVEGPGEYDVLEYEVWISAAPWMGHVAWRALPVEILASAKSGGLPYFWRVSRRAAAVHCASAGVCGYALHWPPANSHVEARPAPHGIIWR</sequence>
<proteinExistence type="predicted"/>
<dbReference type="KEGG" id="pas:Pars_0118"/>
<dbReference type="AlphaFoldDB" id="A4WH66"/>
<name>A4WH66_PYRAR</name>
<accession>A4WH66</accession>
<evidence type="ECO:0000313" key="1">
    <source>
        <dbReference type="EMBL" id="ABP49733.1"/>
    </source>
</evidence>
<protein>
    <submittedName>
        <fullName evidence="1">Uncharacterized protein</fullName>
    </submittedName>
</protein>
<reference evidence="1 2" key="1">
    <citation type="submission" date="2007-04" db="EMBL/GenBank/DDBJ databases">
        <title>Complete sequence of Pyrobaculum arsenaticum DSM 13514.</title>
        <authorList>
            <consortium name="US DOE Joint Genome Institute"/>
            <person name="Copeland A."/>
            <person name="Lucas S."/>
            <person name="Lapidus A."/>
            <person name="Barry K."/>
            <person name="Glavina del Rio T."/>
            <person name="Dalin E."/>
            <person name="Tice H."/>
            <person name="Pitluck S."/>
            <person name="Chain P."/>
            <person name="Malfatti S."/>
            <person name="Shin M."/>
            <person name="Vergez L."/>
            <person name="Schmutz J."/>
            <person name="Larimer F."/>
            <person name="Land M."/>
            <person name="Hauser L."/>
            <person name="Kyrpides N."/>
            <person name="Mikhailova N."/>
            <person name="Cozen A.E."/>
            <person name="Fitz-Gibbon S.T."/>
            <person name="House C.H."/>
            <person name="Saltikov C."/>
            <person name="Lowe T.M."/>
            <person name="Richardson P."/>
        </authorList>
    </citation>
    <scope>NUCLEOTIDE SEQUENCE [LARGE SCALE GENOMIC DNA]</scope>
    <source>
        <strain evidence="2">ATCC 700994 / DSM 13514 / JCM 11321 / PZ6</strain>
    </source>
</reference>
<organism evidence="1 2">
    <name type="scientific">Pyrobaculum arsenaticum (strain DSM 13514 / JCM 11321 / PZ6)</name>
    <dbReference type="NCBI Taxonomy" id="340102"/>
    <lineage>
        <taxon>Archaea</taxon>
        <taxon>Thermoproteota</taxon>
        <taxon>Thermoprotei</taxon>
        <taxon>Thermoproteales</taxon>
        <taxon>Thermoproteaceae</taxon>
        <taxon>Pyrobaculum</taxon>
    </lineage>
</organism>